<dbReference type="Gene3D" id="2.60.120.470">
    <property type="entry name" value="PITH domain"/>
    <property type="match status" value="1"/>
</dbReference>
<gene>
    <name evidence="3" type="ORF">BEWA_027890</name>
</gene>
<keyword evidence="4" id="KW-1185">Reference proteome</keyword>
<dbReference type="InterPro" id="IPR008979">
    <property type="entry name" value="Galactose-bd-like_sf"/>
</dbReference>
<name>L0AWM4_THEEQ</name>
<dbReference type="InterPro" id="IPR045099">
    <property type="entry name" value="PITH1-like"/>
</dbReference>
<dbReference type="GeneID" id="15807299"/>
<dbReference type="PANTHER" id="PTHR12175">
    <property type="entry name" value="AD039 HT014 THIOREDOXIN FAMILY TRP26"/>
    <property type="match status" value="1"/>
</dbReference>
<dbReference type="EMBL" id="CP001669">
    <property type="protein sequence ID" value="AFZ79940.1"/>
    <property type="molecule type" value="Genomic_DNA"/>
</dbReference>
<dbReference type="InterPro" id="IPR037047">
    <property type="entry name" value="PITH_dom_sf"/>
</dbReference>
<dbReference type="GO" id="GO:0005737">
    <property type="term" value="C:cytoplasm"/>
    <property type="evidence" value="ECO:0007669"/>
    <property type="project" value="UniProtKB-ARBA"/>
</dbReference>
<dbReference type="SUPFAM" id="SSF49785">
    <property type="entry name" value="Galactose-binding domain-like"/>
    <property type="match status" value="1"/>
</dbReference>
<reference evidence="3 4" key="1">
    <citation type="journal article" date="2012" name="BMC Genomics">
        <title>Comparative genomic analysis and phylogenetic position of Theileria equi.</title>
        <authorList>
            <person name="Kappmeyer L.S."/>
            <person name="Thiagarajan M."/>
            <person name="Herndon D.R."/>
            <person name="Ramsay J.D."/>
            <person name="Caler E."/>
            <person name="Djikeng A."/>
            <person name="Gillespie J.J."/>
            <person name="Lau A.O."/>
            <person name="Roalson E.H."/>
            <person name="Silva J.C."/>
            <person name="Silva M.G."/>
            <person name="Suarez C.E."/>
            <person name="Ueti M.W."/>
            <person name="Nene V.M."/>
            <person name="Mealey R.H."/>
            <person name="Knowles D.P."/>
            <person name="Brayton K.A."/>
        </authorList>
    </citation>
    <scope>NUCLEOTIDE SEQUENCE [LARGE SCALE GENOMIC DNA]</scope>
    <source>
        <strain evidence="3 4">WA</strain>
    </source>
</reference>
<dbReference type="RefSeq" id="XP_004829606.1">
    <property type="nucleotide sequence ID" value="XM_004829549.1"/>
</dbReference>
<dbReference type="PROSITE" id="PS51532">
    <property type="entry name" value="PITH"/>
    <property type="match status" value="1"/>
</dbReference>
<dbReference type="KEGG" id="beq:BEWA_027890"/>
<dbReference type="PANTHER" id="PTHR12175:SF1">
    <property type="entry name" value="PITH DOMAIN-CONTAINING PROTEIN 1"/>
    <property type="match status" value="1"/>
</dbReference>
<organism evidence="3 4">
    <name type="scientific">Theileria equi strain WA</name>
    <dbReference type="NCBI Taxonomy" id="1537102"/>
    <lineage>
        <taxon>Eukaryota</taxon>
        <taxon>Sar</taxon>
        <taxon>Alveolata</taxon>
        <taxon>Apicomplexa</taxon>
        <taxon>Aconoidasida</taxon>
        <taxon>Piroplasmida</taxon>
        <taxon>Theileriidae</taxon>
        <taxon>Theileria</taxon>
    </lineage>
</organism>
<dbReference type="InterPro" id="IPR010400">
    <property type="entry name" value="PITH_dom"/>
</dbReference>
<proteinExistence type="inferred from homology"/>
<protein>
    <recommendedName>
        <fullName evidence="2">PITH domain-containing protein</fullName>
    </recommendedName>
</protein>
<sequence>MHSAGCGCKAEHELASSYVCLREYLNIPGIRVFNSNVNPNDGGIIFKRYSERLSSPEISSDEDESELLFTVPFTQPCDIGNLLIINESEGPLEVKLYVNRPEIDFSDIETVTPTQKLSVPPDIHGSYIHLLSVAKFKNVENLAIYLESKDKEVKVRYIGLRGRVLDTIKGVVDANYEVIPVGKFSQVISDLKNLRTIQ</sequence>
<evidence type="ECO:0000256" key="1">
    <source>
        <dbReference type="ARBA" id="ARBA00025788"/>
    </source>
</evidence>
<dbReference type="AlphaFoldDB" id="L0AWM4"/>
<evidence type="ECO:0000313" key="4">
    <source>
        <dbReference type="Proteomes" id="UP000031512"/>
    </source>
</evidence>
<evidence type="ECO:0000313" key="3">
    <source>
        <dbReference type="EMBL" id="AFZ79940.1"/>
    </source>
</evidence>
<dbReference type="VEuPathDB" id="PiroplasmaDB:BEWA_027890"/>
<comment type="similarity">
    <text evidence="1">Belongs to the PITHD1 family.</text>
</comment>
<accession>L0AWM4</accession>
<dbReference type="Pfam" id="PF06201">
    <property type="entry name" value="PITH"/>
    <property type="match status" value="1"/>
</dbReference>
<feature type="domain" description="PITH" evidence="2">
    <location>
        <begin position="10"/>
        <end position="180"/>
    </location>
</feature>
<dbReference type="eggNOG" id="KOG1730">
    <property type="taxonomic scope" value="Eukaryota"/>
</dbReference>
<dbReference type="OrthoDB" id="2635at2759"/>
<dbReference type="Proteomes" id="UP000031512">
    <property type="component" value="Chromosome 1"/>
</dbReference>
<evidence type="ECO:0000259" key="2">
    <source>
        <dbReference type="PROSITE" id="PS51532"/>
    </source>
</evidence>